<evidence type="ECO:0000256" key="1">
    <source>
        <dbReference type="ARBA" id="ARBA00004123"/>
    </source>
</evidence>
<evidence type="ECO:0000256" key="6">
    <source>
        <dbReference type="ARBA" id="ARBA00023242"/>
    </source>
</evidence>
<dbReference type="GO" id="GO:0016602">
    <property type="term" value="C:CCAAT-binding factor complex"/>
    <property type="evidence" value="ECO:0007669"/>
    <property type="project" value="InterPro"/>
</dbReference>
<proteinExistence type="inferred from homology"/>
<dbReference type="InterPro" id="IPR001289">
    <property type="entry name" value="NFYA"/>
</dbReference>
<protein>
    <recommendedName>
        <fullName evidence="8">Nuclear transcription factor Y subunit</fullName>
    </recommendedName>
</protein>
<name>A0A9W7IMJ9_HIBTR</name>
<dbReference type="Proteomes" id="UP001165190">
    <property type="component" value="Unassembled WGS sequence"/>
</dbReference>
<comment type="function">
    <text evidence="8">Component of the sequence-specific heterotrimeric transcription factor (NF-Y) which specifically recognizes a 5'-CCAAT-3' box motif found in the promoters of its target genes.</text>
</comment>
<comment type="caution">
    <text evidence="10">The sequence shown here is derived from an EMBL/GenBank/DDBJ whole genome shotgun (WGS) entry which is preliminary data.</text>
</comment>
<keyword evidence="4" id="KW-0010">Activator</keyword>
<evidence type="ECO:0000256" key="7">
    <source>
        <dbReference type="ARBA" id="ARBA00025911"/>
    </source>
</evidence>
<comment type="subcellular location">
    <subcellularLocation>
        <location evidence="1 8">Nucleus</location>
    </subcellularLocation>
</comment>
<evidence type="ECO:0000256" key="9">
    <source>
        <dbReference type="SAM" id="MobiDB-lite"/>
    </source>
</evidence>
<organism evidence="10 11">
    <name type="scientific">Hibiscus trionum</name>
    <name type="common">Flower of an hour</name>
    <dbReference type="NCBI Taxonomy" id="183268"/>
    <lineage>
        <taxon>Eukaryota</taxon>
        <taxon>Viridiplantae</taxon>
        <taxon>Streptophyta</taxon>
        <taxon>Embryophyta</taxon>
        <taxon>Tracheophyta</taxon>
        <taxon>Spermatophyta</taxon>
        <taxon>Magnoliopsida</taxon>
        <taxon>eudicotyledons</taxon>
        <taxon>Gunneridae</taxon>
        <taxon>Pentapetalae</taxon>
        <taxon>rosids</taxon>
        <taxon>malvids</taxon>
        <taxon>Malvales</taxon>
        <taxon>Malvaceae</taxon>
        <taxon>Malvoideae</taxon>
        <taxon>Hibiscus</taxon>
    </lineage>
</organism>
<keyword evidence="6 8" id="KW-0539">Nucleus</keyword>
<dbReference type="InterPro" id="IPR018362">
    <property type="entry name" value="CCAAT-binding_factor_CS"/>
</dbReference>
<evidence type="ECO:0000256" key="2">
    <source>
        <dbReference type="ARBA" id="ARBA00023015"/>
    </source>
</evidence>
<dbReference type="AlphaFoldDB" id="A0A9W7IMJ9"/>
<feature type="compositionally biased region" description="Polar residues" evidence="9">
    <location>
        <begin position="92"/>
        <end position="105"/>
    </location>
</feature>
<dbReference type="PANTHER" id="PTHR12632">
    <property type="entry name" value="TRANSCRIPTION FACTOR NF-Y ALPHA-RELATED"/>
    <property type="match status" value="1"/>
</dbReference>
<feature type="region of interest" description="Disordered" evidence="9">
    <location>
        <begin position="71"/>
        <end position="108"/>
    </location>
</feature>
<dbReference type="OrthoDB" id="1097733at2759"/>
<reference evidence="10" key="1">
    <citation type="submission" date="2023-05" db="EMBL/GenBank/DDBJ databases">
        <title>Genome and transcriptome analyses reveal genes involved in the formation of fine ridges on petal epidermal cells in Hibiscus trionum.</title>
        <authorList>
            <person name="Koshimizu S."/>
            <person name="Masuda S."/>
            <person name="Ishii T."/>
            <person name="Shirasu K."/>
            <person name="Hoshino A."/>
            <person name="Arita M."/>
        </authorList>
    </citation>
    <scope>NUCLEOTIDE SEQUENCE</scope>
    <source>
        <strain evidence="10">Hamamatsu line</strain>
    </source>
</reference>
<keyword evidence="3 8" id="KW-0238">DNA-binding</keyword>
<comment type="similarity">
    <text evidence="8">Belongs to the NFYA/HAP2 subunit family.</text>
</comment>
<evidence type="ECO:0000256" key="3">
    <source>
        <dbReference type="ARBA" id="ARBA00023125"/>
    </source>
</evidence>
<evidence type="ECO:0000256" key="8">
    <source>
        <dbReference type="RuleBase" id="RU367155"/>
    </source>
</evidence>
<accession>A0A9W7IMJ9</accession>
<dbReference type="PROSITE" id="PS51152">
    <property type="entry name" value="NFYA_HAP2_2"/>
    <property type="match status" value="1"/>
</dbReference>
<sequence>MAVRVQNLSKKNFDEQSVHSGSQVSVGFQPWWNSNEREIALFLPQNMSLEEETPSKLYKPKHLDPQILDRESTSSEAIGQSRPGKGVKEGTCSPSYSSESGQVQSCGKDVEGQMKQVFSINNPNTVFSPSHPNYNHSMAPAQYPYADAYFGGLFTPYGQPAFIQAQMGGGSAPARIPLPLDLAEDGPVYVNAKQYNGILRRRQHRAKLEAQNKLVKSRKPYLHESRHRHALNRVRGSGGRFLSKKKLIQPPNPTFNLSSRSISDASCLDRMHSGSELESYSRVADCSGSSTSCSDISSISNNNGSFQQPKHGFTDISPGVSSMCNGIQHYASVAL</sequence>
<evidence type="ECO:0000313" key="11">
    <source>
        <dbReference type="Proteomes" id="UP001165190"/>
    </source>
</evidence>
<dbReference type="PRINTS" id="PR00616">
    <property type="entry name" value="CCAATSUBUNTB"/>
</dbReference>
<dbReference type="EMBL" id="BSYR01000030">
    <property type="protein sequence ID" value="GMI97826.1"/>
    <property type="molecule type" value="Genomic_DNA"/>
</dbReference>
<keyword evidence="2 8" id="KW-0805">Transcription regulation</keyword>
<evidence type="ECO:0000256" key="4">
    <source>
        <dbReference type="ARBA" id="ARBA00023159"/>
    </source>
</evidence>
<dbReference type="Pfam" id="PF02045">
    <property type="entry name" value="CBFB_NFYA"/>
    <property type="match status" value="1"/>
</dbReference>
<dbReference type="PROSITE" id="PS00686">
    <property type="entry name" value="NFYA_HAP2_1"/>
    <property type="match status" value="1"/>
</dbReference>
<dbReference type="GO" id="GO:0003700">
    <property type="term" value="F:DNA-binding transcription factor activity"/>
    <property type="evidence" value="ECO:0007669"/>
    <property type="project" value="UniProtKB-UniRule"/>
</dbReference>
<keyword evidence="5 8" id="KW-0804">Transcription</keyword>
<gene>
    <name evidence="10" type="ORF">HRI_003451900</name>
</gene>
<dbReference type="SMART" id="SM00521">
    <property type="entry name" value="CBF"/>
    <property type="match status" value="1"/>
</dbReference>
<evidence type="ECO:0000313" key="10">
    <source>
        <dbReference type="EMBL" id="GMI97826.1"/>
    </source>
</evidence>
<evidence type="ECO:0000256" key="5">
    <source>
        <dbReference type="ARBA" id="ARBA00023163"/>
    </source>
</evidence>
<comment type="subunit">
    <text evidence="7">Heterotrimeric transcription factor composed of three components, NF-YA, NF-YB and NF-YC. NF-YB and NF-YC must interact and dimerize for NF-YA association and DNA binding.</text>
</comment>
<dbReference type="Gene3D" id="6.10.250.2430">
    <property type="match status" value="1"/>
</dbReference>
<keyword evidence="11" id="KW-1185">Reference proteome</keyword>
<dbReference type="GO" id="GO:0003677">
    <property type="term" value="F:DNA binding"/>
    <property type="evidence" value="ECO:0007669"/>
    <property type="project" value="UniProtKB-KW"/>
</dbReference>